<accession>A0A931B827</accession>
<reference evidence="1" key="1">
    <citation type="submission" date="2020-11" db="EMBL/GenBank/DDBJ databases">
        <title>Isolation and identification of active actinomycetes.</title>
        <authorList>
            <person name="Yu B."/>
        </authorList>
    </citation>
    <scope>NUCLEOTIDE SEQUENCE</scope>
    <source>
        <strain evidence="1">NEAU-YB345</strain>
    </source>
</reference>
<dbReference type="EMBL" id="JADPRT010000011">
    <property type="protein sequence ID" value="MBF9071197.1"/>
    <property type="molecule type" value="Genomic_DNA"/>
</dbReference>
<sequence length="84" mass="8961">MTWAWDYNPDKTHVAGGAPLAFLAAVEEKVAEVVRMAEAVYLDGTAYTGGPLSLETVAVKGGMFTYGIIPRLELVLVHSVSPNP</sequence>
<proteinExistence type="predicted"/>
<keyword evidence="2" id="KW-1185">Reference proteome</keyword>
<protein>
    <submittedName>
        <fullName evidence="1">Uncharacterized protein</fullName>
    </submittedName>
</protein>
<dbReference type="RefSeq" id="WP_196196376.1">
    <property type="nucleotide sequence ID" value="NZ_JADPRT010000011.1"/>
</dbReference>
<name>A0A931B827_9ACTN</name>
<dbReference type="AlphaFoldDB" id="A0A931B827"/>
<gene>
    <name evidence="1" type="ORF">I2501_24580</name>
</gene>
<evidence type="ECO:0000313" key="2">
    <source>
        <dbReference type="Proteomes" id="UP000657385"/>
    </source>
</evidence>
<dbReference type="Proteomes" id="UP000657385">
    <property type="component" value="Unassembled WGS sequence"/>
</dbReference>
<organism evidence="1 2">
    <name type="scientific">Streptacidiphilus fuscans</name>
    <dbReference type="NCBI Taxonomy" id="2789292"/>
    <lineage>
        <taxon>Bacteria</taxon>
        <taxon>Bacillati</taxon>
        <taxon>Actinomycetota</taxon>
        <taxon>Actinomycetes</taxon>
        <taxon>Kitasatosporales</taxon>
        <taxon>Streptomycetaceae</taxon>
        <taxon>Streptacidiphilus</taxon>
    </lineage>
</organism>
<evidence type="ECO:0000313" key="1">
    <source>
        <dbReference type="EMBL" id="MBF9071197.1"/>
    </source>
</evidence>
<comment type="caution">
    <text evidence="1">The sequence shown here is derived from an EMBL/GenBank/DDBJ whole genome shotgun (WGS) entry which is preliminary data.</text>
</comment>